<accession>A0ABW6JY28</accession>
<dbReference type="EMBL" id="JBIACJ010000005">
    <property type="protein sequence ID" value="MFE8696807.1"/>
    <property type="molecule type" value="Genomic_DNA"/>
</dbReference>
<keyword evidence="2" id="KW-1185">Reference proteome</keyword>
<name>A0ABW6JY28_9BACI</name>
<reference evidence="1 2" key="1">
    <citation type="submission" date="2024-08" db="EMBL/GenBank/DDBJ databases">
        <title>Two novel Cytobacillus novel species.</title>
        <authorList>
            <person name="Liu G."/>
        </authorList>
    </citation>
    <scope>NUCLEOTIDE SEQUENCE [LARGE SCALE GENOMIC DNA]</scope>
    <source>
        <strain evidence="1 2">FJAT-53684</strain>
    </source>
</reference>
<protein>
    <submittedName>
        <fullName evidence="1">Uncharacterized protein</fullName>
    </submittedName>
</protein>
<gene>
    <name evidence="1" type="ORF">ACFYKT_10715</name>
</gene>
<evidence type="ECO:0000313" key="1">
    <source>
        <dbReference type="EMBL" id="MFE8696807.1"/>
    </source>
</evidence>
<sequence>MRGEEEPSPFVLEDAPGCSGSRFYELANGKKQLILSLKKIYEPLSGEIRKSRSRKRFYEPTISEKWIKRSLKGIYEPEIGKICKLGYIKTICSLQSANK</sequence>
<dbReference type="Proteomes" id="UP001601058">
    <property type="component" value="Unassembled WGS sequence"/>
</dbReference>
<organism evidence="1 2">
    <name type="scientific">Cytobacillus mangrovibacter</name>
    <dbReference type="NCBI Taxonomy" id="3299024"/>
    <lineage>
        <taxon>Bacteria</taxon>
        <taxon>Bacillati</taxon>
        <taxon>Bacillota</taxon>
        <taxon>Bacilli</taxon>
        <taxon>Bacillales</taxon>
        <taxon>Bacillaceae</taxon>
        <taxon>Cytobacillus</taxon>
    </lineage>
</organism>
<proteinExistence type="predicted"/>
<comment type="caution">
    <text evidence="1">The sequence shown here is derived from an EMBL/GenBank/DDBJ whole genome shotgun (WGS) entry which is preliminary data.</text>
</comment>
<dbReference type="RefSeq" id="WP_389219310.1">
    <property type="nucleotide sequence ID" value="NZ_JBIACJ010000005.1"/>
</dbReference>
<evidence type="ECO:0000313" key="2">
    <source>
        <dbReference type="Proteomes" id="UP001601058"/>
    </source>
</evidence>